<reference evidence="2" key="2">
    <citation type="submission" date="2025-09" db="UniProtKB">
        <authorList>
            <consortium name="Ensembl"/>
        </authorList>
    </citation>
    <scope>IDENTIFICATION</scope>
</reference>
<dbReference type="Ensembl" id="ENSSVLT00005020229.1">
    <property type="protein sequence ID" value="ENSSVLP00005018176.1"/>
    <property type="gene ID" value="ENSSVLG00005014142.1"/>
</dbReference>
<dbReference type="GO" id="GO:0005737">
    <property type="term" value="C:cytoplasm"/>
    <property type="evidence" value="ECO:0007669"/>
    <property type="project" value="TreeGrafter"/>
</dbReference>
<name>A0A8D2D1P4_SCIVU</name>
<dbReference type="GO" id="GO:0036126">
    <property type="term" value="C:sperm flagellum"/>
    <property type="evidence" value="ECO:0007669"/>
    <property type="project" value="TreeGrafter"/>
</dbReference>
<dbReference type="InterPro" id="IPR058536">
    <property type="entry name" value="Ig_CFAP65_4th"/>
</dbReference>
<dbReference type="Proteomes" id="UP000694564">
    <property type="component" value="Chromosome 3"/>
</dbReference>
<feature type="domain" description="CFAP65 fourth Ig-like" evidence="1">
    <location>
        <begin position="289"/>
        <end position="382"/>
    </location>
</feature>
<evidence type="ECO:0000313" key="2">
    <source>
        <dbReference type="Ensembl" id="ENSSVLP00005018176.1"/>
    </source>
</evidence>
<dbReference type="InterPro" id="IPR052614">
    <property type="entry name" value="CFAP65"/>
</dbReference>
<dbReference type="Gene3D" id="2.60.40.10">
    <property type="entry name" value="Immunoglobulins"/>
    <property type="match status" value="3"/>
</dbReference>
<organism evidence="2 3">
    <name type="scientific">Sciurus vulgaris</name>
    <name type="common">Eurasian red squirrel</name>
    <dbReference type="NCBI Taxonomy" id="55149"/>
    <lineage>
        <taxon>Eukaryota</taxon>
        <taxon>Metazoa</taxon>
        <taxon>Chordata</taxon>
        <taxon>Craniata</taxon>
        <taxon>Vertebrata</taxon>
        <taxon>Euteleostomi</taxon>
        <taxon>Mammalia</taxon>
        <taxon>Eutheria</taxon>
        <taxon>Euarchontoglires</taxon>
        <taxon>Glires</taxon>
        <taxon>Rodentia</taxon>
        <taxon>Sciuromorpha</taxon>
        <taxon>Sciuridae</taxon>
        <taxon>Sciurinae</taxon>
        <taxon>Sciurini</taxon>
        <taxon>Sciurus</taxon>
    </lineage>
</organism>
<dbReference type="GO" id="GO:0007288">
    <property type="term" value="P:sperm axoneme assembly"/>
    <property type="evidence" value="ECO:0007669"/>
    <property type="project" value="TreeGrafter"/>
</dbReference>
<keyword evidence="3" id="KW-1185">Reference proteome</keyword>
<dbReference type="GeneTree" id="ENSGT00430000031142"/>
<dbReference type="AlphaFoldDB" id="A0A8D2D1P4"/>
<gene>
    <name evidence="2" type="primary">CFAP65</name>
</gene>
<sequence>MLPIVFRPLEEVRPTKQTVECGEGHGNRDLTPHTTHLPYQLWFEKEEGIFCVELRATLPCHKLVCPPSLKLPMCAIGDMVEAWFCLDNVGDLPTFFTWECPSSFQILPTTGLLEPGLACRIKVTFQPLIAVIHEVEATCWYGEGSKQKSSIQLQAVAKCTQLVVSIRHKRPEDQDAEGLQKVLHFGCVAVGCTAERQIKLYNPSMVNAPFRIEIASDILVKDQAFSCSKGHGTVPPGGKKYVSVFFHPETLDIRTMDYISIMSSGCASQTVLKVIGFCIGPAVSLQHYCVNFNWVNLGEHSEQTLWMENQSDSTAHFQFAIDCQESVFSIKPAFGTLVGRARMTLHCAFQPTHPIICFRRVACLIHHQDPLFLDLIGTCHSDNTKPVILKPQHLTWYRTHLARGLTLYPPDILGMMLKERKLEQDRNGALMMPFEVLWIPWGPQGARCPFQVPAPSLAIREQSSVPSA</sequence>
<protein>
    <submittedName>
        <fullName evidence="2">Cilia and flagella associated protein 65</fullName>
    </submittedName>
</protein>
<dbReference type="Pfam" id="PF24507">
    <property type="entry name" value="Ig_CFAP65_4th"/>
    <property type="match status" value="1"/>
</dbReference>
<evidence type="ECO:0000313" key="3">
    <source>
        <dbReference type="Proteomes" id="UP000694564"/>
    </source>
</evidence>
<dbReference type="InterPro" id="IPR008962">
    <property type="entry name" value="PapD-like_sf"/>
</dbReference>
<accession>A0A8D2D1P4</accession>
<dbReference type="SUPFAM" id="SSF49354">
    <property type="entry name" value="PapD-like"/>
    <property type="match status" value="1"/>
</dbReference>
<reference evidence="2" key="1">
    <citation type="submission" date="2025-08" db="UniProtKB">
        <authorList>
            <consortium name="Ensembl"/>
        </authorList>
    </citation>
    <scope>IDENTIFICATION</scope>
</reference>
<proteinExistence type="predicted"/>
<evidence type="ECO:0000259" key="1">
    <source>
        <dbReference type="Pfam" id="PF24507"/>
    </source>
</evidence>
<dbReference type="PANTHER" id="PTHR46127:SF1">
    <property type="entry name" value="CILIA- AND FLAGELLA-ASSOCIATED PROTEIN 65"/>
    <property type="match status" value="1"/>
</dbReference>
<dbReference type="PANTHER" id="PTHR46127">
    <property type="entry name" value="CILIA- AND FLAGELLA-ASSOCIATED PROTEIN 65"/>
    <property type="match status" value="1"/>
</dbReference>
<dbReference type="OrthoDB" id="415597at2759"/>
<dbReference type="InterPro" id="IPR013783">
    <property type="entry name" value="Ig-like_fold"/>
</dbReference>